<evidence type="ECO:0000256" key="2">
    <source>
        <dbReference type="SAM" id="SignalP"/>
    </source>
</evidence>
<organism evidence="3 4">
    <name type="scientific">Paeniglutamicibacter terrestris</name>
    <dbReference type="NCBI Taxonomy" id="2723403"/>
    <lineage>
        <taxon>Bacteria</taxon>
        <taxon>Bacillati</taxon>
        <taxon>Actinomycetota</taxon>
        <taxon>Actinomycetes</taxon>
        <taxon>Micrococcales</taxon>
        <taxon>Micrococcaceae</taxon>
        <taxon>Paeniglutamicibacter</taxon>
    </lineage>
</organism>
<gene>
    <name evidence="3" type="ORF">HED64_15925</name>
</gene>
<reference evidence="3 4" key="1">
    <citation type="submission" date="2020-04" db="EMBL/GenBank/DDBJ databases">
        <title>Paeniglutamicibacter sp. ANT13_2, a novel actinomycete isolated from sediment in Antarctica.</title>
        <authorList>
            <person name="Sakdapetsiri C."/>
            <person name="Pinyakong O."/>
        </authorList>
    </citation>
    <scope>NUCLEOTIDE SEQUENCE [LARGE SCALE GENOMIC DNA]</scope>
    <source>
        <strain evidence="3 4">ANT13_2</strain>
    </source>
</reference>
<feature type="signal peptide" evidence="2">
    <location>
        <begin position="1"/>
        <end position="18"/>
    </location>
</feature>
<evidence type="ECO:0000256" key="1">
    <source>
        <dbReference type="ARBA" id="ARBA00022729"/>
    </source>
</evidence>
<evidence type="ECO:0000313" key="3">
    <source>
        <dbReference type="EMBL" id="NKG22186.1"/>
    </source>
</evidence>
<accession>A0ABX1G8Z3</accession>
<feature type="chain" id="PRO_5045853972" evidence="2">
    <location>
        <begin position="19"/>
        <end position="227"/>
    </location>
</feature>
<dbReference type="EMBL" id="JAAWVT010000009">
    <property type="protein sequence ID" value="NKG22186.1"/>
    <property type="molecule type" value="Genomic_DNA"/>
</dbReference>
<dbReference type="Gene3D" id="2.60.40.1240">
    <property type="match status" value="1"/>
</dbReference>
<dbReference type="PROSITE" id="PS51257">
    <property type="entry name" value="PROKAR_LIPOPROTEIN"/>
    <property type="match status" value="1"/>
</dbReference>
<name>A0ABX1G8Z3_9MICC</name>
<keyword evidence="4" id="KW-1185">Reference proteome</keyword>
<keyword evidence="1 2" id="KW-0732">Signal</keyword>
<evidence type="ECO:0000313" key="4">
    <source>
        <dbReference type="Proteomes" id="UP000746595"/>
    </source>
</evidence>
<dbReference type="Proteomes" id="UP000746595">
    <property type="component" value="Unassembled WGS sequence"/>
</dbReference>
<proteinExistence type="predicted"/>
<dbReference type="InterPro" id="IPR029050">
    <property type="entry name" value="Immunoprotect_excell_Ig-like"/>
</dbReference>
<sequence>MKKSLALTTLSLALLLTACGGGSAPSSNPTQVPAATETSPSAEATVEAALEESPSLSSSPTESAIGNVPMSKYATSDRGLTVYEVGDAIDFYASDSQAISGTMTINKVRPSVKCDANEMIVDDPENGRFVGIDVSIVTPKASSEGSGDFSLNTSAFSAVAENGTTMNGDAWSFAAYTCMEENIKTSLGPGRKATGTLILDIPKGDSVVTYEDFYNGGGGWEIAVPGK</sequence>
<protein>
    <submittedName>
        <fullName evidence="3">DUF4352 domain-containing protein</fullName>
    </submittedName>
</protein>
<comment type="caution">
    <text evidence="3">The sequence shown here is derived from an EMBL/GenBank/DDBJ whole genome shotgun (WGS) entry which is preliminary data.</text>
</comment>
<dbReference type="RefSeq" id="WP_168152977.1">
    <property type="nucleotide sequence ID" value="NZ_JAAWVT010000009.1"/>
</dbReference>